<dbReference type="EMBL" id="JBHMQV010000009">
    <property type="protein sequence ID" value="MFC0844166.1"/>
    <property type="molecule type" value="Genomic_DNA"/>
</dbReference>
<gene>
    <name evidence="3" type="ORF">ACFH04_10650</name>
</gene>
<organism evidence="3 4">
    <name type="scientific">Streptomyces noboritoensis</name>
    <dbReference type="NCBI Taxonomy" id="67337"/>
    <lineage>
        <taxon>Bacteria</taxon>
        <taxon>Bacillati</taxon>
        <taxon>Actinomycetota</taxon>
        <taxon>Actinomycetes</taxon>
        <taxon>Kitasatosporales</taxon>
        <taxon>Streptomycetaceae</taxon>
        <taxon>Streptomyces</taxon>
    </lineage>
</organism>
<keyword evidence="2" id="KW-0732">Signal</keyword>
<feature type="region of interest" description="Disordered" evidence="1">
    <location>
        <begin position="25"/>
        <end position="46"/>
    </location>
</feature>
<evidence type="ECO:0008006" key="5">
    <source>
        <dbReference type="Google" id="ProtNLM"/>
    </source>
</evidence>
<sequence length="122" mass="11854">MSIRIKAAGIAAAVIATVGIATAASASSDSGSPKPPPKPVKAAAAQAGTPVYGASVSVQGNRDHGIAYAECPAGTAPTGGGGVTSGYDIFFTDSYASGNAWYIRGTNTGSGAQSLTAFALCQ</sequence>
<dbReference type="RefSeq" id="WP_394318227.1">
    <property type="nucleotide sequence ID" value="NZ_JBHMQV010000009.1"/>
</dbReference>
<evidence type="ECO:0000256" key="2">
    <source>
        <dbReference type="SAM" id="SignalP"/>
    </source>
</evidence>
<comment type="caution">
    <text evidence="3">The sequence shown here is derived from an EMBL/GenBank/DDBJ whole genome shotgun (WGS) entry which is preliminary data.</text>
</comment>
<feature type="signal peptide" evidence="2">
    <location>
        <begin position="1"/>
        <end position="23"/>
    </location>
</feature>
<protein>
    <recommendedName>
        <fullName evidence="5">Secreted protein</fullName>
    </recommendedName>
</protein>
<feature type="chain" id="PRO_5046201602" description="Secreted protein" evidence="2">
    <location>
        <begin position="24"/>
        <end position="122"/>
    </location>
</feature>
<evidence type="ECO:0000256" key="1">
    <source>
        <dbReference type="SAM" id="MobiDB-lite"/>
    </source>
</evidence>
<evidence type="ECO:0000313" key="4">
    <source>
        <dbReference type="Proteomes" id="UP001589887"/>
    </source>
</evidence>
<name>A0ABV6TEG4_9ACTN</name>
<dbReference type="Proteomes" id="UP001589887">
    <property type="component" value="Unassembled WGS sequence"/>
</dbReference>
<reference evidence="3 4" key="1">
    <citation type="submission" date="2024-09" db="EMBL/GenBank/DDBJ databases">
        <authorList>
            <person name="Sun Q."/>
            <person name="Mori K."/>
        </authorList>
    </citation>
    <scope>NUCLEOTIDE SEQUENCE [LARGE SCALE GENOMIC DNA]</scope>
    <source>
        <strain evidence="3 4">JCM 4557</strain>
    </source>
</reference>
<evidence type="ECO:0000313" key="3">
    <source>
        <dbReference type="EMBL" id="MFC0844166.1"/>
    </source>
</evidence>
<keyword evidence="4" id="KW-1185">Reference proteome</keyword>
<accession>A0ABV6TEG4</accession>
<proteinExistence type="predicted"/>